<proteinExistence type="predicted"/>
<dbReference type="InterPro" id="IPR016024">
    <property type="entry name" value="ARM-type_fold"/>
</dbReference>
<keyword evidence="3" id="KW-1185">Reference proteome</keyword>
<sequence>MDDKLAVLLKRFAVAAAAHHEALEDMDEDRANTQARMVAALNGALLREGPGGQEGLLALMESAIPVVAGMAAVYLLHLYPDRCLVVLRRIAAEPGLLGFRASVAVERWESGEWTSLT</sequence>
<dbReference type="RefSeq" id="WP_214296514.1">
    <property type="nucleotide sequence ID" value="NZ_JAHDYS010000002.1"/>
</dbReference>
<keyword evidence="1" id="KW-0472">Membrane</keyword>
<dbReference type="InterPro" id="IPR042236">
    <property type="entry name" value="PI3K_accessory_sf"/>
</dbReference>
<dbReference type="SUPFAM" id="SSF48371">
    <property type="entry name" value="ARM repeat"/>
    <property type="match status" value="1"/>
</dbReference>
<evidence type="ECO:0000256" key="1">
    <source>
        <dbReference type="SAM" id="Phobius"/>
    </source>
</evidence>
<keyword evidence="1" id="KW-1133">Transmembrane helix</keyword>
<dbReference type="Proteomes" id="UP000784128">
    <property type="component" value="Unassembled WGS sequence"/>
</dbReference>
<dbReference type="Gene3D" id="1.25.40.70">
    <property type="entry name" value="Phosphatidylinositol 3-kinase, accessory domain (PIK)"/>
    <property type="match status" value="1"/>
</dbReference>
<reference evidence="2 3" key="1">
    <citation type="submission" date="2021-05" db="EMBL/GenBank/DDBJ databases">
        <title>The draft genome of Geobacter chapellei DSM 13688.</title>
        <authorList>
            <person name="Xu Z."/>
            <person name="Masuda Y."/>
            <person name="Itoh H."/>
            <person name="Senoo K."/>
        </authorList>
    </citation>
    <scope>NUCLEOTIDE SEQUENCE [LARGE SCALE GENOMIC DNA]</scope>
    <source>
        <strain evidence="2 3">DSM 13688</strain>
    </source>
</reference>
<comment type="caution">
    <text evidence="2">The sequence shown here is derived from an EMBL/GenBank/DDBJ whole genome shotgun (WGS) entry which is preliminary data.</text>
</comment>
<evidence type="ECO:0000313" key="2">
    <source>
        <dbReference type="EMBL" id="MBT1070806.1"/>
    </source>
</evidence>
<protein>
    <recommendedName>
        <fullName evidence="4">DUF2019 domain-containing protein</fullName>
    </recommendedName>
</protein>
<organism evidence="2 3">
    <name type="scientific">Pelotalea chapellei</name>
    <dbReference type="NCBI Taxonomy" id="44671"/>
    <lineage>
        <taxon>Bacteria</taxon>
        <taxon>Pseudomonadati</taxon>
        <taxon>Thermodesulfobacteriota</taxon>
        <taxon>Desulfuromonadia</taxon>
        <taxon>Geobacterales</taxon>
        <taxon>Geobacteraceae</taxon>
        <taxon>Pelotalea</taxon>
    </lineage>
</organism>
<evidence type="ECO:0008006" key="4">
    <source>
        <dbReference type="Google" id="ProtNLM"/>
    </source>
</evidence>
<feature type="transmembrane region" description="Helical" evidence="1">
    <location>
        <begin position="56"/>
        <end position="79"/>
    </location>
</feature>
<keyword evidence="1" id="KW-0812">Transmembrane</keyword>
<dbReference type="EMBL" id="JAHDYS010000002">
    <property type="protein sequence ID" value="MBT1070806.1"/>
    <property type="molecule type" value="Genomic_DNA"/>
</dbReference>
<gene>
    <name evidence="2" type="ORF">KJB30_03335</name>
</gene>
<evidence type="ECO:0000313" key="3">
    <source>
        <dbReference type="Proteomes" id="UP000784128"/>
    </source>
</evidence>
<name>A0ABS5U562_9BACT</name>
<accession>A0ABS5U562</accession>